<keyword evidence="9 12" id="KW-0472">Membrane</keyword>
<feature type="transmembrane region" description="Helical" evidence="12">
    <location>
        <begin position="312"/>
        <end position="331"/>
    </location>
</feature>
<reference evidence="13" key="1">
    <citation type="submission" date="2023-06" db="EMBL/GenBank/DDBJ databases">
        <title>Genome-scale phylogeny and comparative genomics of the fungal order Sordariales.</title>
        <authorList>
            <consortium name="Lawrence Berkeley National Laboratory"/>
            <person name="Hensen N."/>
            <person name="Bonometti L."/>
            <person name="Westerberg I."/>
            <person name="Brannstrom I.O."/>
            <person name="Guillou S."/>
            <person name="Cros-Aarteil S."/>
            <person name="Calhoun S."/>
            <person name="Haridas S."/>
            <person name="Kuo A."/>
            <person name="Mondo S."/>
            <person name="Pangilinan J."/>
            <person name="Riley R."/>
            <person name="Labutti K."/>
            <person name="Andreopoulos B."/>
            <person name="Lipzen A."/>
            <person name="Chen C."/>
            <person name="Yanf M."/>
            <person name="Daum C."/>
            <person name="Ng V."/>
            <person name="Clum A."/>
            <person name="Steindorff A."/>
            <person name="Ohm R."/>
            <person name="Martin F."/>
            <person name="Silar P."/>
            <person name="Natvig D."/>
            <person name="Lalanne C."/>
            <person name="Gautier V."/>
            <person name="Ament-Velasquez S.L."/>
            <person name="Kruys A."/>
            <person name="Hutchinson M.I."/>
            <person name="Powell A.J."/>
            <person name="Barry K."/>
            <person name="Miller A.N."/>
            <person name="Grigoriev I.V."/>
            <person name="Debuchy R."/>
            <person name="Gladieux P."/>
            <person name="Thoren M.H."/>
            <person name="Johannesson H."/>
        </authorList>
    </citation>
    <scope>NUCLEOTIDE SEQUENCE</scope>
    <source>
        <strain evidence="13">8032-3</strain>
    </source>
</reference>
<evidence type="ECO:0000256" key="6">
    <source>
        <dbReference type="ARBA" id="ARBA00022692"/>
    </source>
</evidence>
<feature type="transmembrane region" description="Helical" evidence="12">
    <location>
        <begin position="6"/>
        <end position="26"/>
    </location>
</feature>
<feature type="transmembrane region" description="Helical" evidence="12">
    <location>
        <begin position="385"/>
        <end position="407"/>
    </location>
</feature>
<keyword evidence="7 12" id="KW-1133">Transmembrane helix</keyword>
<sequence length="499" mass="54532">MTLDIYWVGLLLLLPSVGILLGKDVLLRLFRHVTRRDSSNEGHEKLRGCAEKDDEARRFRRTFLQVYLVVMSAEWLQGPYLYTLLRDEKSLDERTVASLYVTGYVAAAASALVAGFMADRYGRRSAGLVFCVVHAVASISVVSDRIEILYAGRALAGIALTLLWTVFESWMVTEFNARGLGEGSVSLSSMFGIMTTSNCAAAIVGGVLGYCIVLVSGRRTSPFLVGVIPDVAAVALLLRTWNENFGEAEADDKLGDVTKDSKRGTLGDIKVWILSYVTCCFEGTNFLVLFYWPGLLKQAHRRDHPDEAAELPYGVIFAAFMAAMIVGAWSFNRIVRGRPLGSTDTPRGGVVAALRALLSPNVLLAVVMLIAGASLFVAVRVTHEICVYLAFLVFEVCNGVYLPSIAYQRGLIVKETNRAGLYGVIKLPLYIVVIVALCTTGEGGHHRPTVFISCFVVLVTAALGSVLGLRPRQQEGQPMGDKFEECINDKLRPAEDCEK</sequence>
<feature type="transmembrane region" description="Helical" evidence="12">
    <location>
        <begin position="148"/>
        <end position="167"/>
    </location>
</feature>
<organism evidence="13 14">
    <name type="scientific">Phialemonium atrogriseum</name>
    <dbReference type="NCBI Taxonomy" id="1093897"/>
    <lineage>
        <taxon>Eukaryota</taxon>
        <taxon>Fungi</taxon>
        <taxon>Dikarya</taxon>
        <taxon>Ascomycota</taxon>
        <taxon>Pezizomycotina</taxon>
        <taxon>Sordariomycetes</taxon>
        <taxon>Sordariomycetidae</taxon>
        <taxon>Cephalothecales</taxon>
        <taxon>Cephalothecaceae</taxon>
        <taxon>Phialemonium</taxon>
    </lineage>
</organism>
<feature type="transmembrane region" description="Helical" evidence="12">
    <location>
        <begin position="97"/>
        <end position="118"/>
    </location>
</feature>
<dbReference type="EMBL" id="MU838998">
    <property type="protein sequence ID" value="KAK1771523.1"/>
    <property type="molecule type" value="Genomic_DNA"/>
</dbReference>
<evidence type="ECO:0000313" key="14">
    <source>
        <dbReference type="Proteomes" id="UP001244011"/>
    </source>
</evidence>
<protein>
    <recommendedName>
        <fullName evidence="3">Molybdate-anion transporter</fullName>
    </recommendedName>
    <alternativeName>
        <fullName evidence="10">Major facilitator superfamily domain-containing protein 5</fullName>
    </alternativeName>
    <alternativeName>
        <fullName evidence="11">Molybdate transporter 2 homolog</fullName>
    </alternativeName>
</protein>
<dbReference type="InterPro" id="IPR036259">
    <property type="entry name" value="MFS_trans_sf"/>
</dbReference>
<evidence type="ECO:0000256" key="7">
    <source>
        <dbReference type="ARBA" id="ARBA00022989"/>
    </source>
</evidence>
<feature type="transmembrane region" description="Helical" evidence="12">
    <location>
        <begin position="187"/>
        <end position="215"/>
    </location>
</feature>
<comment type="caution">
    <text evidence="13">The sequence shown here is derived from an EMBL/GenBank/DDBJ whole genome shotgun (WGS) entry which is preliminary data.</text>
</comment>
<gene>
    <name evidence="13" type="ORF">QBC33DRAFT_523942</name>
</gene>
<evidence type="ECO:0000256" key="8">
    <source>
        <dbReference type="ARBA" id="ARBA00023065"/>
    </source>
</evidence>
<dbReference type="GO" id="GO:0005886">
    <property type="term" value="C:plasma membrane"/>
    <property type="evidence" value="ECO:0007669"/>
    <property type="project" value="UniProtKB-SubCell"/>
</dbReference>
<dbReference type="Gene3D" id="1.20.1250.20">
    <property type="entry name" value="MFS general substrate transporter like domains"/>
    <property type="match status" value="1"/>
</dbReference>
<evidence type="ECO:0000313" key="13">
    <source>
        <dbReference type="EMBL" id="KAK1771523.1"/>
    </source>
</evidence>
<keyword evidence="8" id="KW-0406">Ion transport</keyword>
<evidence type="ECO:0000256" key="3">
    <source>
        <dbReference type="ARBA" id="ARBA00021242"/>
    </source>
</evidence>
<feature type="transmembrane region" description="Helical" evidence="12">
    <location>
        <begin position="449"/>
        <end position="469"/>
    </location>
</feature>
<dbReference type="AlphaFoldDB" id="A0AAJ0FQR4"/>
<dbReference type="SUPFAM" id="SSF103473">
    <property type="entry name" value="MFS general substrate transporter"/>
    <property type="match status" value="1"/>
</dbReference>
<comment type="function">
    <text evidence="1">Mediates high-affinity intracellular uptake of the rare oligo-element molybdenum.</text>
</comment>
<dbReference type="PANTHER" id="PTHR23516:SF1">
    <property type="entry name" value="MOLYBDATE-ANION TRANSPORTER"/>
    <property type="match status" value="1"/>
</dbReference>
<evidence type="ECO:0000256" key="2">
    <source>
        <dbReference type="ARBA" id="ARBA00004651"/>
    </source>
</evidence>
<evidence type="ECO:0000256" key="11">
    <source>
        <dbReference type="ARBA" id="ARBA00032555"/>
    </source>
</evidence>
<dbReference type="PANTHER" id="PTHR23516">
    <property type="entry name" value="SAM (S-ADENOSYL METHIONINE) TRANSPORTER"/>
    <property type="match status" value="1"/>
</dbReference>
<feature type="transmembrane region" description="Helical" evidence="12">
    <location>
        <begin position="271"/>
        <end position="292"/>
    </location>
</feature>
<evidence type="ECO:0000256" key="1">
    <source>
        <dbReference type="ARBA" id="ARBA00003019"/>
    </source>
</evidence>
<keyword evidence="6 12" id="KW-0812">Transmembrane</keyword>
<keyword evidence="14" id="KW-1185">Reference proteome</keyword>
<feature type="transmembrane region" description="Helical" evidence="12">
    <location>
        <begin position="352"/>
        <end position="379"/>
    </location>
</feature>
<keyword evidence="5" id="KW-1003">Cell membrane</keyword>
<evidence type="ECO:0000256" key="9">
    <source>
        <dbReference type="ARBA" id="ARBA00023136"/>
    </source>
</evidence>
<evidence type="ECO:0000256" key="5">
    <source>
        <dbReference type="ARBA" id="ARBA00022475"/>
    </source>
</evidence>
<evidence type="ECO:0000256" key="12">
    <source>
        <dbReference type="SAM" id="Phobius"/>
    </source>
</evidence>
<evidence type="ECO:0000256" key="4">
    <source>
        <dbReference type="ARBA" id="ARBA00022448"/>
    </source>
</evidence>
<dbReference type="Pfam" id="PF05631">
    <property type="entry name" value="MFS_5"/>
    <property type="match status" value="1"/>
</dbReference>
<comment type="subcellular location">
    <subcellularLocation>
        <location evidence="2">Cell membrane</location>
        <topology evidence="2">Multi-pass membrane protein</topology>
    </subcellularLocation>
</comment>
<dbReference type="InterPro" id="IPR008509">
    <property type="entry name" value="MOT2/MFSD5"/>
</dbReference>
<evidence type="ECO:0000256" key="10">
    <source>
        <dbReference type="ARBA" id="ARBA00030646"/>
    </source>
</evidence>
<proteinExistence type="predicted"/>
<dbReference type="Proteomes" id="UP001244011">
    <property type="component" value="Unassembled WGS sequence"/>
</dbReference>
<dbReference type="GO" id="GO:0006811">
    <property type="term" value="P:monoatomic ion transport"/>
    <property type="evidence" value="ECO:0007669"/>
    <property type="project" value="UniProtKB-KW"/>
</dbReference>
<name>A0AAJ0FQR4_9PEZI</name>
<dbReference type="GeneID" id="85309869"/>
<feature type="transmembrane region" description="Helical" evidence="12">
    <location>
        <begin position="419"/>
        <end position="437"/>
    </location>
</feature>
<dbReference type="RefSeq" id="XP_060287736.1">
    <property type="nucleotide sequence ID" value="XM_060426682.1"/>
</dbReference>
<dbReference type="GO" id="GO:0015098">
    <property type="term" value="F:molybdate ion transmembrane transporter activity"/>
    <property type="evidence" value="ECO:0007669"/>
    <property type="project" value="InterPro"/>
</dbReference>
<feature type="transmembrane region" description="Helical" evidence="12">
    <location>
        <begin position="125"/>
        <end position="142"/>
    </location>
</feature>
<accession>A0AAJ0FQR4</accession>
<keyword evidence="4" id="KW-0813">Transport</keyword>